<dbReference type="InterPro" id="IPR003416">
    <property type="entry name" value="MgtC/SapB/SrpB/YhiD_fam"/>
</dbReference>
<feature type="domain" description="MgtC/SapB/SrpB/YhiD N-terminal" evidence="8">
    <location>
        <begin position="10"/>
        <end position="139"/>
    </location>
</feature>
<accession>A0A078MCL0</accession>
<gene>
    <name evidence="9" type="ORF">BN1050_01775</name>
</gene>
<evidence type="ECO:0000256" key="4">
    <source>
        <dbReference type="ARBA" id="ARBA00022692"/>
    </source>
</evidence>
<comment type="similarity">
    <text evidence="2">Belongs to the MgtC/SapB family.</text>
</comment>
<comment type="subcellular location">
    <subcellularLocation>
        <location evidence="1">Cell membrane</location>
        <topology evidence="1">Multi-pass membrane protein</topology>
    </subcellularLocation>
</comment>
<keyword evidence="4 7" id="KW-0812">Transmembrane</keyword>
<sequence length="236" mass="26182">MTHTEIMMKLTIALFFGLFIGIDRQLKHKPLGLKTTMIICVASCLVTVVSIESFHRFATPVFRNMDPMRLTAQIVSGVGFLGAGVILRRNNDVISGLTSAALIWAASGLGIAVGVGLYVEATYAVLLFILAVNVIPPVVKKIGPQQLRQRDVAVKLVMEPNTKMTELLKTIEGKTRTLKKEKRQAISVRNVKIKDVSDEAQHVNLLLSAPENQYTTEIYYLFKKIEHVVSVEVEHL</sequence>
<feature type="transmembrane region" description="Helical" evidence="7">
    <location>
        <begin position="121"/>
        <end position="139"/>
    </location>
</feature>
<dbReference type="PANTHER" id="PTHR33778:SF4">
    <property type="entry name" value="PROTEIN SAPB"/>
    <property type="match status" value="1"/>
</dbReference>
<feature type="transmembrane region" description="Helical" evidence="7">
    <location>
        <begin position="35"/>
        <end position="58"/>
    </location>
</feature>
<dbReference type="PANTHER" id="PTHR33778">
    <property type="entry name" value="PROTEIN MGTC"/>
    <property type="match status" value="1"/>
</dbReference>
<dbReference type="PATRIC" id="fig|1461583.4.peg.1704"/>
<evidence type="ECO:0000256" key="2">
    <source>
        <dbReference type="ARBA" id="ARBA00009298"/>
    </source>
</evidence>
<evidence type="ECO:0000256" key="7">
    <source>
        <dbReference type="SAM" id="Phobius"/>
    </source>
</evidence>
<dbReference type="InterPro" id="IPR049177">
    <property type="entry name" value="MgtC_SapB_SrpB_YhiD_N"/>
</dbReference>
<keyword evidence="6 7" id="KW-0472">Membrane</keyword>
<dbReference type="GO" id="GO:0005886">
    <property type="term" value="C:plasma membrane"/>
    <property type="evidence" value="ECO:0007669"/>
    <property type="project" value="UniProtKB-SubCell"/>
</dbReference>
<dbReference type="PRINTS" id="PR01837">
    <property type="entry name" value="MGTCSAPBPROT"/>
</dbReference>
<evidence type="ECO:0000313" key="9">
    <source>
        <dbReference type="EMBL" id="CEA04020.1"/>
    </source>
</evidence>
<evidence type="ECO:0000259" key="8">
    <source>
        <dbReference type="Pfam" id="PF02308"/>
    </source>
</evidence>
<reference evidence="9" key="1">
    <citation type="submission" date="2014-07" db="EMBL/GenBank/DDBJ databases">
        <authorList>
            <person name="Urmite Genomes Urmite Genomes"/>
        </authorList>
    </citation>
    <scope>NUCLEOTIDE SEQUENCE</scope>
    <source>
        <strain evidence="9">13S34_air</strain>
    </source>
</reference>
<feature type="transmembrane region" description="Helical" evidence="7">
    <location>
        <begin position="70"/>
        <end position="87"/>
    </location>
</feature>
<protein>
    <submittedName>
        <fullName evidence="9">Putative Mg(2+) transport ATPase</fullName>
    </submittedName>
</protein>
<keyword evidence="5 7" id="KW-1133">Transmembrane helix</keyword>
<dbReference type="AlphaFoldDB" id="A0A078MCL0"/>
<proteinExistence type="inferred from homology"/>
<dbReference type="EMBL" id="LN483075">
    <property type="protein sequence ID" value="CEA04020.1"/>
    <property type="molecule type" value="Genomic_DNA"/>
</dbReference>
<evidence type="ECO:0000256" key="1">
    <source>
        <dbReference type="ARBA" id="ARBA00004651"/>
    </source>
</evidence>
<evidence type="ECO:0000256" key="6">
    <source>
        <dbReference type="ARBA" id="ARBA00023136"/>
    </source>
</evidence>
<keyword evidence="3" id="KW-1003">Cell membrane</keyword>
<evidence type="ECO:0000256" key="5">
    <source>
        <dbReference type="ARBA" id="ARBA00022989"/>
    </source>
</evidence>
<dbReference type="HOGENOM" id="CLU_079292_0_1_9"/>
<name>A0A078MCL0_9BACL</name>
<feature type="transmembrane region" description="Helical" evidence="7">
    <location>
        <begin position="94"/>
        <end position="115"/>
    </location>
</feature>
<evidence type="ECO:0000256" key="3">
    <source>
        <dbReference type="ARBA" id="ARBA00022475"/>
    </source>
</evidence>
<dbReference type="Pfam" id="PF02308">
    <property type="entry name" value="MgtC"/>
    <property type="match status" value="1"/>
</dbReference>
<organism evidence="9">
    <name type="scientific">Metalysinibacillus saudimassiliensis</name>
    <dbReference type="NCBI Taxonomy" id="1461583"/>
    <lineage>
        <taxon>Bacteria</taxon>
        <taxon>Bacillati</taxon>
        <taxon>Bacillota</taxon>
        <taxon>Bacilli</taxon>
        <taxon>Bacillales</taxon>
        <taxon>Caryophanaceae</taxon>
        <taxon>Metalysinibacillus</taxon>
    </lineage>
</organism>